<gene>
    <name evidence="5" type="ORF">GCM10025870_11830</name>
</gene>
<dbReference type="PANTHER" id="PTHR43166:SF4">
    <property type="entry name" value="PHOSPHONATES IMPORT ATP-BINDING PROTEIN PHNC"/>
    <property type="match status" value="1"/>
</dbReference>
<evidence type="ECO:0000313" key="6">
    <source>
        <dbReference type="Proteomes" id="UP001321477"/>
    </source>
</evidence>
<feature type="domain" description="ABC transporter" evidence="4">
    <location>
        <begin position="34"/>
        <end position="167"/>
    </location>
</feature>
<evidence type="ECO:0000313" key="5">
    <source>
        <dbReference type="EMBL" id="BDZ54110.1"/>
    </source>
</evidence>
<dbReference type="Proteomes" id="UP001321477">
    <property type="component" value="Chromosome"/>
</dbReference>
<organism evidence="5 6">
    <name type="scientific">Agromyces marinus</name>
    <dbReference type="NCBI Taxonomy" id="1389020"/>
    <lineage>
        <taxon>Bacteria</taxon>
        <taxon>Bacillati</taxon>
        <taxon>Actinomycetota</taxon>
        <taxon>Actinomycetes</taxon>
        <taxon>Micrococcales</taxon>
        <taxon>Microbacteriaceae</taxon>
        <taxon>Agromyces</taxon>
    </lineage>
</organism>
<feature type="region of interest" description="Disordered" evidence="3">
    <location>
        <begin position="163"/>
        <end position="183"/>
    </location>
</feature>
<sequence length="183" mass="19512">MTITAPATRPTGAAPRPLVEIRGVRKSFGAHQVLRDISLEVPEGTVTVLLGPSGSGKSTLLRCVNHLETIDGGRIIVDGDLIGYRQAGRATHEMTPRQIARQRRGIGMVFQRFNLFPHMTALENITEAPIGIAGAPRAKAKATALELLDRVGLADFAGHYPSQLSGASSSASRSRGPSPWVRS</sequence>
<dbReference type="Gene3D" id="3.40.50.300">
    <property type="entry name" value="P-loop containing nucleotide triphosphate hydrolases"/>
    <property type="match status" value="1"/>
</dbReference>
<protein>
    <recommendedName>
        <fullName evidence="4">ABC transporter domain-containing protein</fullName>
    </recommendedName>
</protein>
<keyword evidence="6" id="KW-1185">Reference proteome</keyword>
<accession>A0ABN6YDS2</accession>
<evidence type="ECO:0000256" key="1">
    <source>
        <dbReference type="ARBA" id="ARBA00005417"/>
    </source>
</evidence>
<dbReference type="InterPro" id="IPR027417">
    <property type="entry name" value="P-loop_NTPase"/>
</dbReference>
<name>A0ABN6YDS2_9MICO</name>
<keyword evidence="2" id="KW-0813">Transport</keyword>
<evidence type="ECO:0000259" key="4">
    <source>
        <dbReference type="Pfam" id="PF00005"/>
    </source>
</evidence>
<dbReference type="InterPro" id="IPR003439">
    <property type="entry name" value="ABC_transporter-like_ATP-bd"/>
</dbReference>
<evidence type="ECO:0000256" key="2">
    <source>
        <dbReference type="ARBA" id="ARBA00022448"/>
    </source>
</evidence>
<feature type="compositionally biased region" description="Low complexity" evidence="3">
    <location>
        <begin position="165"/>
        <end position="183"/>
    </location>
</feature>
<dbReference type="SUPFAM" id="SSF52540">
    <property type="entry name" value="P-loop containing nucleoside triphosphate hydrolases"/>
    <property type="match status" value="1"/>
</dbReference>
<dbReference type="Pfam" id="PF00005">
    <property type="entry name" value="ABC_tran"/>
    <property type="match status" value="1"/>
</dbReference>
<dbReference type="PANTHER" id="PTHR43166">
    <property type="entry name" value="AMINO ACID IMPORT ATP-BINDING PROTEIN"/>
    <property type="match status" value="1"/>
</dbReference>
<reference evidence="6" key="1">
    <citation type="journal article" date="2019" name="Int. J. Syst. Evol. Microbiol.">
        <title>The Global Catalogue of Microorganisms (GCM) 10K type strain sequencing project: providing services to taxonomists for standard genome sequencing and annotation.</title>
        <authorList>
            <consortium name="The Broad Institute Genomics Platform"/>
            <consortium name="The Broad Institute Genome Sequencing Center for Infectious Disease"/>
            <person name="Wu L."/>
            <person name="Ma J."/>
        </authorList>
    </citation>
    <scope>NUCLEOTIDE SEQUENCE [LARGE SCALE GENOMIC DNA]</scope>
    <source>
        <strain evidence="6">NBRC 109019</strain>
    </source>
</reference>
<dbReference type="EMBL" id="AP027734">
    <property type="protein sequence ID" value="BDZ54110.1"/>
    <property type="molecule type" value="Genomic_DNA"/>
</dbReference>
<comment type="similarity">
    <text evidence="1">Belongs to the ABC transporter superfamily.</text>
</comment>
<dbReference type="InterPro" id="IPR050086">
    <property type="entry name" value="MetN_ABC_transporter-like"/>
</dbReference>
<evidence type="ECO:0000256" key="3">
    <source>
        <dbReference type="SAM" id="MobiDB-lite"/>
    </source>
</evidence>
<proteinExistence type="inferred from homology"/>